<feature type="domain" description="Phospholipase D-like" evidence="8">
    <location>
        <begin position="273"/>
        <end position="406"/>
    </location>
</feature>
<keyword evidence="4" id="KW-0378">Hydrolase</keyword>
<evidence type="ECO:0000256" key="3">
    <source>
        <dbReference type="ARBA" id="ARBA00012027"/>
    </source>
</evidence>
<accession>A0A543A4L3</accession>
<keyword evidence="7" id="KW-0732">Signal</keyword>
<comment type="similarity">
    <text evidence="2">Belongs to the phospholipase D family.</text>
</comment>
<dbReference type="GO" id="GO:0004630">
    <property type="term" value="F:phospholipase D activity"/>
    <property type="evidence" value="ECO:0007669"/>
    <property type="project" value="UniProtKB-EC"/>
</dbReference>
<name>A0A543A4L3_9ACTN</name>
<dbReference type="PANTHER" id="PTHR43856:SF1">
    <property type="entry name" value="MITOCHONDRIAL CARDIOLIPIN HYDROLASE"/>
    <property type="match status" value="1"/>
</dbReference>
<evidence type="ECO:0000256" key="2">
    <source>
        <dbReference type="ARBA" id="ARBA00008664"/>
    </source>
</evidence>
<organism evidence="9 10">
    <name type="scientific">Nocardioides albertanoniae</name>
    <dbReference type="NCBI Taxonomy" id="1175486"/>
    <lineage>
        <taxon>Bacteria</taxon>
        <taxon>Bacillati</taxon>
        <taxon>Actinomycetota</taxon>
        <taxon>Actinomycetes</taxon>
        <taxon>Propionibacteriales</taxon>
        <taxon>Nocardioidaceae</taxon>
        <taxon>Nocardioides</taxon>
    </lineage>
</organism>
<evidence type="ECO:0000313" key="10">
    <source>
        <dbReference type="Proteomes" id="UP000320209"/>
    </source>
</evidence>
<reference evidence="9 10" key="1">
    <citation type="submission" date="2019-06" db="EMBL/GenBank/DDBJ databases">
        <title>Sequencing the genomes of 1000 actinobacteria strains.</title>
        <authorList>
            <person name="Klenk H.-P."/>
        </authorList>
    </citation>
    <scope>NUCLEOTIDE SEQUENCE [LARGE SCALE GENOMIC DNA]</scope>
    <source>
        <strain evidence="9 10">DSM 25218</strain>
    </source>
</reference>
<dbReference type="PROSITE" id="PS51257">
    <property type="entry name" value="PROKAR_LIPOPROTEIN"/>
    <property type="match status" value="1"/>
</dbReference>
<dbReference type="Proteomes" id="UP000320209">
    <property type="component" value="Unassembled WGS sequence"/>
</dbReference>
<feature type="domain" description="Phospholipase D-like" evidence="8">
    <location>
        <begin position="72"/>
        <end position="204"/>
    </location>
</feature>
<dbReference type="InterPro" id="IPR025202">
    <property type="entry name" value="PLD-like_dom"/>
</dbReference>
<dbReference type="Gene3D" id="3.30.870.10">
    <property type="entry name" value="Endonuclease Chain A"/>
    <property type="match status" value="2"/>
</dbReference>
<dbReference type="EC" id="3.1.4.4" evidence="3"/>
<evidence type="ECO:0000256" key="6">
    <source>
        <dbReference type="ARBA" id="ARBA00023098"/>
    </source>
</evidence>
<sequence>MPMRSLTTRNISMASAAAACVAALVVAMMSVVSTPASAASWAPPAGPSFNNPTGNWGQRNFVASRINNSIRHAPRGSYIRFVTYNLDRSDTVDLLIAAHKRGVHVQILVNRKMWSSGEKKLAKRLSTKRHRPSFIYGCGGACRGGTKGNLHIKIHSFTQVGSKRNVLISSSGNLGGGAAGAQWNDAQTIYANSSLWKTWMRMFSELRADRKASPRYVSWTGGGTSVGFQRKRPGATSEEIYARGSGDRVIDRLRRVGCRAPKGYGTRGKTLLRVHMYAWYSKRGERIASELVRLKKRGCVVRVIGSVTSDAVYRKLRRVGIPARDAAWDWGRKKSTGGDKIVFGSRCYSHYKWMSVNGAFAGKGTFSVWTGSENWSPPSFSNDEVTFRFNSRRYYDAYTARFNKMWDSPRATHKIYSKPKKRPCAS</sequence>
<dbReference type="Pfam" id="PF13091">
    <property type="entry name" value="PLDc_2"/>
    <property type="match status" value="2"/>
</dbReference>
<evidence type="ECO:0000256" key="4">
    <source>
        <dbReference type="ARBA" id="ARBA00022801"/>
    </source>
</evidence>
<protein>
    <recommendedName>
        <fullName evidence="3">phospholipase D</fullName>
        <ecNumber evidence="3">3.1.4.4</ecNumber>
    </recommendedName>
</protein>
<feature type="chain" id="PRO_5022149722" description="phospholipase D" evidence="7">
    <location>
        <begin position="39"/>
        <end position="426"/>
    </location>
</feature>
<dbReference type="AlphaFoldDB" id="A0A543A4L3"/>
<comment type="caution">
    <text evidence="9">The sequence shown here is derived from an EMBL/GenBank/DDBJ whole genome shotgun (WGS) entry which is preliminary data.</text>
</comment>
<keyword evidence="5" id="KW-0442">Lipid degradation</keyword>
<dbReference type="GO" id="GO:0016042">
    <property type="term" value="P:lipid catabolic process"/>
    <property type="evidence" value="ECO:0007669"/>
    <property type="project" value="UniProtKB-KW"/>
</dbReference>
<dbReference type="EMBL" id="VFOV01000001">
    <property type="protein sequence ID" value="TQL67542.1"/>
    <property type="molecule type" value="Genomic_DNA"/>
</dbReference>
<feature type="signal peptide" evidence="7">
    <location>
        <begin position="1"/>
        <end position="38"/>
    </location>
</feature>
<proteinExistence type="inferred from homology"/>
<keyword evidence="6" id="KW-0443">Lipid metabolism</keyword>
<dbReference type="InterPro" id="IPR051406">
    <property type="entry name" value="PLD_domain"/>
</dbReference>
<dbReference type="PANTHER" id="PTHR43856">
    <property type="entry name" value="CARDIOLIPIN HYDROLASE"/>
    <property type="match status" value="1"/>
</dbReference>
<evidence type="ECO:0000256" key="1">
    <source>
        <dbReference type="ARBA" id="ARBA00000798"/>
    </source>
</evidence>
<comment type="catalytic activity">
    <reaction evidence="1">
        <text>a 1,2-diacyl-sn-glycero-3-phosphocholine + H2O = a 1,2-diacyl-sn-glycero-3-phosphate + choline + H(+)</text>
        <dbReference type="Rhea" id="RHEA:14445"/>
        <dbReference type="ChEBI" id="CHEBI:15354"/>
        <dbReference type="ChEBI" id="CHEBI:15377"/>
        <dbReference type="ChEBI" id="CHEBI:15378"/>
        <dbReference type="ChEBI" id="CHEBI:57643"/>
        <dbReference type="ChEBI" id="CHEBI:58608"/>
        <dbReference type="EC" id="3.1.4.4"/>
    </reaction>
</comment>
<evidence type="ECO:0000313" key="9">
    <source>
        <dbReference type="EMBL" id="TQL67542.1"/>
    </source>
</evidence>
<gene>
    <name evidence="9" type="ORF">FB381_1420</name>
</gene>
<dbReference type="GO" id="GO:0016891">
    <property type="term" value="F:RNA endonuclease activity producing 5'-phosphomonoesters, hydrolytic mechanism"/>
    <property type="evidence" value="ECO:0007669"/>
    <property type="project" value="TreeGrafter"/>
</dbReference>
<keyword evidence="10" id="KW-1185">Reference proteome</keyword>
<dbReference type="SUPFAM" id="SSF56024">
    <property type="entry name" value="Phospholipase D/nuclease"/>
    <property type="match status" value="2"/>
</dbReference>
<evidence type="ECO:0000256" key="5">
    <source>
        <dbReference type="ARBA" id="ARBA00022963"/>
    </source>
</evidence>
<evidence type="ECO:0000259" key="8">
    <source>
        <dbReference type="Pfam" id="PF13091"/>
    </source>
</evidence>
<evidence type="ECO:0000256" key="7">
    <source>
        <dbReference type="SAM" id="SignalP"/>
    </source>
</evidence>